<proteinExistence type="predicted"/>
<protein>
    <submittedName>
        <fullName evidence="2">Uncharacterized protein</fullName>
    </submittedName>
</protein>
<evidence type="ECO:0000256" key="1">
    <source>
        <dbReference type="SAM" id="MobiDB-lite"/>
    </source>
</evidence>
<accession>A0A5B7BXG1</accession>
<gene>
    <name evidence="2" type="ORF">Din_042766</name>
</gene>
<evidence type="ECO:0000313" key="2">
    <source>
        <dbReference type="EMBL" id="MPA73325.1"/>
    </source>
</evidence>
<organism evidence="2">
    <name type="scientific">Davidia involucrata</name>
    <name type="common">Dove tree</name>
    <dbReference type="NCBI Taxonomy" id="16924"/>
    <lineage>
        <taxon>Eukaryota</taxon>
        <taxon>Viridiplantae</taxon>
        <taxon>Streptophyta</taxon>
        <taxon>Embryophyta</taxon>
        <taxon>Tracheophyta</taxon>
        <taxon>Spermatophyta</taxon>
        <taxon>Magnoliopsida</taxon>
        <taxon>eudicotyledons</taxon>
        <taxon>Gunneridae</taxon>
        <taxon>Pentapetalae</taxon>
        <taxon>asterids</taxon>
        <taxon>Cornales</taxon>
        <taxon>Nyssaceae</taxon>
        <taxon>Davidia</taxon>
    </lineage>
</organism>
<name>A0A5B7BXG1_DAVIN</name>
<dbReference type="EMBL" id="GHES01042766">
    <property type="protein sequence ID" value="MPA73325.1"/>
    <property type="molecule type" value="Transcribed_RNA"/>
</dbReference>
<feature type="compositionally biased region" description="Basic and acidic residues" evidence="1">
    <location>
        <begin position="110"/>
        <end position="133"/>
    </location>
</feature>
<feature type="region of interest" description="Disordered" evidence="1">
    <location>
        <begin position="105"/>
        <end position="165"/>
    </location>
</feature>
<reference evidence="2" key="1">
    <citation type="submission" date="2019-08" db="EMBL/GenBank/DDBJ databases">
        <title>Reference gene set and small RNA set construction with multiple tissues from Davidia involucrata Baill.</title>
        <authorList>
            <person name="Yang H."/>
            <person name="Zhou C."/>
            <person name="Li G."/>
            <person name="Wang J."/>
            <person name="Gao P."/>
            <person name="Wang M."/>
            <person name="Wang R."/>
            <person name="Zhao Y."/>
        </authorList>
    </citation>
    <scope>NUCLEOTIDE SEQUENCE</scope>
    <source>
        <tissue evidence="2">Mixed with DoveR01_LX</tissue>
    </source>
</reference>
<sequence>MLTQLLVEAQGQKLGQSFFHIAAGFGSNDAKSEPQWFVDALNSIQISPLETSPSSAANLDYLFGFNKGQASQVTAAKLQDPPLAPTILKVFPNLCWIGLHFEGSARHRRSDGDPEADKRTGEEKWRRERQRKDTRLRRERNRRDVRGRYAYKSSGAKKTFTKNNK</sequence>
<dbReference type="AlphaFoldDB" id="A0A5B7BXG1"/>